<dbReference type="CDD" id="cd00840">
    <property type="entry name" value="MPP_Mre11_N"/>
    <property type="match status" value="1"/>
</dbReference>
<evidence type="ECO:0000313" key="3">
    <source>
        <dbReference type="EMBL" id="RCK60178.1"/>
    </source>
</evidence>
<dbReference type="InterPro" id="IPR029052">
    <property type="entry name" value="Metallo-depent_PP-like"/>
</dbReference>
<dbReference type="OrthoDB" id="9773856at2"/>
<name>A0A367Y2W8_9MICO</name>
<dbReference type="InterPro" id="IPR050535">
    <property type="entry name" value="DNA_Repair-Maintenance_Comp"/>
</dbReference>
<evidence type="ECO:0000313" key="4">
    <source>
        <dbReference type="Proteomes" id="UP000253508"/>
    </source>
</evidence>
<feature type="domain" description="Calcineurin-like phosphoesterase" evidence="2">
    <location>
        <begin position="2"/>
        <end position="191"/>
    </location>
</feature>
<dbReference type="GO" id="GO:0004527">
    <property type="term" value="F:exonuclease activity"/>
    <property type="evidence" value="ECO:0007669"/>
    <property type="project" value="UniProtKB-KW"/>
</dbReference>
<dbReference type="PANTHER" id="PTHR30337:SF7">
    <property type="entry name" value="PHOSPHOESTERASE"/>
    <property type="match status" value="1"/>
</dbReference>
<keyword evidence="3" id="KW-0540">Nuclease</keyword>
<keyword evidence="1" id="KW-0378">Hydrolase</keyword>
<gene>
    <name evidence="3" type="ORF">DTO57_08645</name>
</gene>
<accession>A0A367Y2W8</accession>
<keyword evidence="4" id="KW-1185">Reference proteome</keyword>
<dbReference type="Proteomes" id="UP000253508">
    <property type="component" value="Unassembled WGS sequence"/>
</dbReference>
<evidence type="ECO:0000259" key="2">
    <source>
        <dbReference type="Pfam" id="PF00149"/>
    </source>
</evidence>
<protein>
    <submittedName>
        <fullName evidence="3">DNA repair exonuclease</fullName>
    </submittedName>
</protein>
<dbReference type="EMBL" id="QORO01000002">
    <property type="protein sequence ID" value="RCK60178.1"/>
    <property type="molecule type" value="Genomic_DNA"/>
</dbReference>
<evidence type="ECO:0000256" key="1">
    <source>
        <dbReference type="ARBA" id="ARBA00022801"/>
    </source>
</evidence>
<dbReference type="RefSeq" id="WP_114117791.1">
    <property type="nucleotide sequence ID" value="NZ_BMHU01000006.1"/>
</dbReference>
<sequence length="239" mass="26193">MIRIAHVSDLHIGAELKGAELFDPVEAPYDAIEEMVASIEDGGYDAVIIAGDVYDRAAAGKRPVRTFRRILERFEAAELPVALISGNHDAEDKLFTRTETTPNTWVARAKAPTTLVWHDLGVAVHAQSIKDPNEPRDLAAGYPKPLAGLRNIGVLHTSLTGEHSRRDIAPTTLEVLEARGYDYWALGHVHNRMLFGNAAYSGSPYGRRKSEAGPHGYNEVRLRSSGVKVVPVDTAPFTY</sequence>
<proteinExistence type="predicted"/>
<comment type="caution">
    <text evidence="3">The sequence shown here is derived from an EMBL/GenBank/DDBJ whole genome shotgun (WGS) entry which is preliminary data.</text>
</comment>
<organism evidence="3 4">
    <name type="scientific">Microbacterium sorbitolivorans</name>
    <dbReference type="NCBI Taxonomy" id="1867410"/>
    <lineage>
        <taxon>Bacteria</taxon>
        <taxon>Bacillati</taxon>
        <taxon>Actinomycetota</taxon>
        <taxon>Actinomycetes</taxon>
        <taxon>Micrococcales</taxon>
        <taxon>Microbacteriaceae</taxon>
        <taxon>Microbacterium</taxon>
    </lineage>
</organism>
<keyword evidence="3" id="KW-0269">Exonuclease</keyword>
<dbReference type="InterPro" id="IPR041796">
    <property type="entry name" value="Mre11_N"/>
</dbReference>
<dbReference type="Pfam" id="PF00149">
    <property type="entry name" value="Metallophos"/>
    <property type="match status" value="1"/>
</dbReference>
<dbReference type="PANTHER" id="PTHR30337">
    <property type="entry name" value="COMPONENT OF ATP-DEPENDENT DSDNA EXONUCLEASE"/>
    <property type="match status" value="1"/>
</dbReference>
<dbReference type="InterPro" id="IPR004843">
    <property type="entry name" value="Calcineurin-like_PHP"/>
</dbReference>
<dbReference type="AlphaFoldDB" id="A0A367Y2W8"/>
<dbReference type="Gene3D" id="3.60.21.10">
    <property type="match status" value="1"/>
</dbReference>
<dbReference type="SUPFAM" id="SSF56300">
    <property type="entry name" value="Metallo-dependent phosphatases"/>
    <property type="match status" value="1"/>
</dbReference>
<reference evidence="3 4" key="1">
    <citation type="submission" date="2018-07" db="EMBL/GenBank/DDBJ databases">
        <title>Microbacterium endoborsara sp. nov., a novel actinobacterium isolated from Borszczowia aralocaspica.</title>
        <authorList>
            <person name="An D."/>
        </authorList>
    </citation>
    <scope>NUCLEOTIDE SEQUENCE [LARGE SCALE GENOMIC DNA]</scope>
    <source>
        <strain evidence="3 4">C1.15228</strain>
    </source>
</reference>